<dbReference type="InterPro" id="IPR030678">
    <property type="entry name" value="Peptide/Ni-bd"/>
</dbReference>
<dbReference type="CDD" id="cd08497">
    <property type="entry name" value="MbnE-like"/>
    <property type="match status" value="1"/>
</dbReference>
<evidence type="ECO:0000256" key="3">
    <source>
        <dbReference type="ARBA" id="ARBA00022729"/>
    </source>
</evidence>
<keyword evidence="7" id="KW-1185">Reference proteome</keyword>
<dbReference type="eggNOG" id="COG4166">
    <property type="taxonomic scope" value="Bacteria"/>
</dbReference>
<dbReference type="Pfam" id="PF00496">
    <property type="entry name" value="SBP_bac_5"/>
    <property type="match status" value="1"/>
</dbReference>
<comment type="subcellular location">
    <subcellularLocation>
        <location evidence="1">Periplasm</location>
    </subcellularLocation>
</comment>
<comment type="caution">
    <text evidence="6">The sequence shown here is derived from an EMBL/GenBank/DDBJ whole genome shotgun (WGS) entry which is preliminary data.</text>
</comment>
<dbReference type="Gene3D" id="3.40.190.10">
    <property type="entry name" value="Periplasmic binding protein-like II"/>
    <property type="match status" value="1"/>
</dbReference>
<dbReference type="InterPro" id="IPR000914">
    <property type="entry name" value="SBP_5_dom"/>
</dbReference>
<dbReference type="GO" id="GO:0030288">
    <property type="term" value="C:outer membrane-bounded periplasmic space"/>
    <property type="evidence" value="ECO:0007669"/>
    <property type="project" value="TreeGrafter"/>
</dbReference>
<dbReference type="Proteomes" id="UP000053675">
    <property type="component" value="Unassembled WGS sequence"/>
</dbReference>
<dbReference type="STRING" id="472175.EL18_02394"/>
<sequence length="630" mass="71910">MRLLSLPALAAPILGGFLSLGLVTGTVQAQNEEEWLTSSSLIDPDAEREPFDRYSYVNPDAPKGGTLNSSVTGTFDSFNPFVVRGTSAAGLTTFGGLLWETLMQQSLEEPSTSHPLIAEAFKYPEDYSSATYRLNPEARWHDGEPVTADDVSWSLEMLKEISPMHNRYFANVERAEIISDHEVKFIFDQTGNKELPHIMGDLPVLPKHWWEGTDKDGSQRDVKQPTLEPPLGSGPYRIESFDPGVRITWERVEDYWGEDLAVNIGRNNFDRRVYTYFTDANAAWLAFQKGGLEDIQIENSSRRWVTGYDFPAVNEGDIIKQVFDDGGVQPMQAYVLNLRKERFQDRRVRRALTLVYNFEEMNRTQFFGQNTRTTSFFHGSELAATGLPEGREMEILQEFKDQLPPELFTEEYKLPVYDGPQAERQYLREAVQLFREAGWVIRDGKMMNEKTGEPFTMEFLGRGPTDEIIAGGFIQSLRKIGIDASLRIVDVSQYINRRNEFNFDVVTGIFGQTLSPGNEQREYWGSEAASISGSRNLGGIQDEVVDALIDKVIFATDREELVATTRALDRVLLWNYFMVPQYHRPVIWTAYWNKFGIPEEQPEYAGVDLDSWWIDEEKEAALAEKYRSQQ</sequence>
<dbReference type="Gene3D" id="3.10.105.10">
    <property type="entry name" value="Dipeptide-binding Protein, Domain 3"/>
    <property type="match status" value="1"/>
</dbReference>
<organism evidence="6 7">
    <name type="scientific">Nitratireductor basaltis</name>
    <dbReference type="NCBI Taxonomy" id="472175"/>
    <lineage>
        <taxon>Bacteria</taxon>
        <taxon>Pseudomonadati</taxon>
        <taxon>Pseudomonadota</taxon>
        <taxon>Alphaproteobacteria</taxon>
        <taxon>Hyphomicrobiales</taxon>
        <taxon>Phyllobacteriaceae</taxon>
        <taxon>Nitratireductor</taxon>
    </lineage>
</organism>
<dbReference type="GO" id="GO:0042884">
    <property type="term" value="P:microcin transport"/>
    <property type="evidence" value="ECO:0007669"/>
    <property type="project" value="TreeGrafter"/>
</dbReference>
<evidence type="ECO:0000256" key="2">
    <source>
        <dbReference type="ARBA" id="ARBA00005695"/>
    </source>
</evidence>
<dbReference type="SUPFAM" id="SSF53850">
    <property type="entry name" value="Periplasmic binding protein-like II"/>
    <property type="match status" value="1"/>
</dbReference>
<protein>
    <submittedName>
        <fullName evidence="6">Extracellular solute-binding protein</fullName>
    </submittedName>
</protein>
<dbReference type="PIRSF" id="PIRSF002741">
    <property type="entry name" value="MppA"/>
    <property type="match status" value="1"/>
</dbReference>
<name>A0A084UEG0_9HYPH</name>
<keyword evidence="3" id="KW-0732">Signal</keyword>
<dbReference type="EMBL" id="JMQM01000001">
    <property type="protein sequence ID" value="KFB11346.1"/>
    <property type="molecule type" value="Genomic_DNA"/>
</dbReference>
<dbReference type="RefSeq" id="WP_051914073.1">
    <property type="nucleotide sequence ID" value="NZ_JMQM01000001.1"/>
</dbReference>
<gene>
    <name evidence="6" type="ORF">EL18_02394</name>
</gene>
<dbReference type="GO" id="GO:1904680">
    <property type="term" value="F:peptide transmembrane transporter activity"/>
    <property type="evidence" value="ECO:0007669"/>
    <property type="project" value="TreeGrafter"/>
</dbReference>
<dbReference type="OrthoDB" id="9803988at2"/>
<dbReference type="PATRIC" id="fig|472175.3.peg.2386"/>
<evidence type="ECO:0000256" key="1">
    <source>
        <dbReference type="ARBA" id="ARBA00004418"/>
    </source>
</evidence>
<evidence type="ECO:0000313" key="7">
    <source>
        <dbReference type="Proteomes" id="UP000053675"/>
    </source>
</evidence>
<dbReference type="InterPro" id="IPR039424">
    <property type="entry name" value="SBP_5"/>
</dbReference>
<evidence type="ECO:0000313" key="6">
    <source>
        <dbReference type="EMBL" id="KFB11346.1"/>
    </source>
</evidence>
<reference evidence="6 7" key="1">
    <citation type="submission" date="2014-05" db="EMBL/GenBank/DDBJ databases">
        <title>Draft Genome Sequence of Nitratireductor basaltis Strain UMTGB225, A Marine Bacterium Isolated from Green Barrel Tunicate.</title>
        <authorList>
            <person name="Gan H.Y."/>
        </authorList>
    </citation>
    <scope>NUCLEOTIDE SEQUENCE [LARGE SCALE GENOMIC DNA]</scope>
    <source>
        <strain evidence="6 7">UMTGB225</strain>
    </source>
</reference>
<evidence type="ECO:0000256" key="4">
    <source>
        <dbReference type="SAM" id="MobiDB-lite"/>
    </source>
</evidence>
<comment type="similarity">
    <text evidence="2">Belongs to the bacterial solute-binding protein 5 family.</text>
</comment>
<accession>A0A084UEG0</accession>
<evidence type="ECO:0000259" key="5">
    <source>
        <dbReference type="Pfam" id="PF00496"/>
    </source>
</evidence>
<dbReference type="GO" id="GO:0043190">
    <property type="term" value="C:ATP-binding cassette (ABC) transporter complex"/>
    <property type="evidence" value="ECO:0007669"/>
    <property type="project" value="InterPro"/>
</dbReference>
<feature type="region of interest" description="Disordered" evidence="4">
    <location>
        <begin position="213"/>
        <end position="234"/>
    </location>
</feature>
<dbReference type="PANTHER" id="PTHR30290:SF64">
    <property type="entry name" value="ABC TRANSPORTER PERIPLASMIC BINDING PROTEIN"/>
    <property type="match status" value="1"/>
</dbReference>
<proteinExistence type="inferred from homology"/>
<dbReference type="AlphaFoldDB" id="A0A084UEG0"/>
<dbReference type="PANTHER" id="PTHR30290">
    <property type="entry name" value="PERIPLASMIC BINDING COMPONENT OF ABC TRANSPORTER"/>
    <property type="match status" value="1"/>
</dbReference>
<feature type="domain" description="Solute-binding protein family 5" evidence="5">
    <location>
        <begin position="114"/>
        <end position="527"/>
    </location>
</feature>
<dbReference type="GO" id="GO:0015833">
    <property type="term" value="P:peptide transport"/>
    <property type="evidence" value="ECO:0007669"/>
    <property type="project" value="TreeGrafter"/>
</dbReference>
<feature type="compositionally biased region" description="Basic and acidic residues" evidence="4">
    <location>
        <begin position="213"/>
        <end position="223"/>
    </location>
</feature>